<feature type="active site" description="Charge relay system" evidence="5">
    <location>
        <position position="365"/>
    </location>
</feature>
<dbReference type="GO" id="GO:0006508">
    <property type="term" value="P:proteolysis"/>
    <property type="evidence" value="ECO:0007669"/>
    <property type="project" value="UniProtKB-KW"/>
</dbReference>
<keyword evidence="11" id="KW-1185">Reference proteome</keyword>
<dbReference type="FunFam" id="3.40.50.200:FF:000007">
    <property type="entry name" value="Subtilisin-like serine protease"/>
    <property type="match status" value="1"/>
</dbReference>
<dbReference type="Gene3D" id="3.30.70.80">
    <property type="entry name" value="Peptidase S8 propeptide/proteinase inhibitor I9"/>
    <property type="match status" value="1"/>
</dbReference>
<evidence type="ECO:0000256" key="4">
    <source>
        <dbReference type="ARBA" id="ARBA00022825"/>
    </source>
</evidence>
<dbReference type="EMBL" id="JADGJW010000290">
    <property type="protein sequence ID" value="KAJ3220574.1"/>
    <property type="molecule type" value="Genomic_DNA"/>
</dbReference>
<dbReference type="PROSITE" id="PS00138">
    <property type="entry name" value="SUBTILASE_SER"/>
    <property type="match status" value="1"/>
</dbReference>
<gene>
    <name evidence="10" type="primary">SUB8_2</name>
    <name evidence="10" type="ORF">HK099_004203</name>
</gene>
<evidence type="ECO:0000259" key="9">
    <source>
        <dbReference type="Pfam" id="PF05922"/>
    </source>
</evidence>
<feature type="signal peptide" evidence="7">
    <location>
        <begin position="1"/>
        <end position="16"/>
    </location>
</feature>
<dbReference type="PANTHER" id="PTHR43806:SF11">
    <property type="entry name" value="CEREVISIN-RELATED"/>
    <property type="match status" value="1"/>
</dbReference>
<evidence type="ECO:0000256" key="5">
    <source>
        <dbReference type="PROSITE-ProRule" id="PRU01240"/>
    </source>
</evidence>
<dbReference type="InterPro" id="IPR036852">
    <property type="entry name" value="Peptidase_S8/S53_dom_sf"/>
</dbReference>
<keyword evidence="7" id="KW-0732">Signal</keyword>
<comment type="similarity">
    <text evidence="1 5 6">Belongs to the peptidase S8 family.</text>
</comment>
<dbReference type="AlphaFoldDB" id="A0AAD5U0J7"/>
<dbReference type="PANTHER" id="PTHR43806">
    <property type="entry name" value="PEPTIDASE S8"/>
    <property type="match status" value="1"/>
</dbReference>
<dbReference type="GO" id="GO:0005615">
    <property type="term" value="C:extracellular space"/>
    <property type="evidence" value="ECO:0007669"/>
    <property type="project" value="TreeGrafter"/>
</dbReference>
<dbReference type="InterPro" id="IPR034193">
    <property type="entry name" value="PCSK9_ProteinaseK-like"/>
</dbReference>
<evidence type="ECO:0000256" key="7">
    <source>
        <dbReference type="SAM" id="SignalP"/>
    </source>
</evidence>
<dbReference type="InterPro" id="IPR050131">
    <property type="entry name" value="Peptidase_S8_subtilisin-like"/>
</dbReference>
<dbReference type="InterPro" id="IPR037045">
    <property type="entry name" value="S8pro/Inhibitor_I9_sf"/>
</dbReference>
<keyword evidence="3 5" id="KW-0378">Hydrolase</keyword>
<organism evidence="10 11">
    <name type="scientific">Clydaea vesicula</name>
    <dbReference type="NCBI Taxonomy" id="447962"/>
    <lineage>
        <taxon>Eukaryota</taxon>
        <taxon>Fungi</taxon>
        <taxon>Fungi incertae sedis</taxon>
        <taxon>Chytridiomycota</taxon>
        <taxon>Chytridiomycota incertae sedis</taxon>
        <taxon>Chytridiomycetes</taxon>
        <taxon>Lobulomycetales</taxon>
        <taxon>Lobulomycetaceae</taxon>
        <taxon>Clydaea</taxon>
    </lineage>
</organism>
<keyword evidence="2 5" id="KW-0645">Protease</keyword>
<feature type="domain" description="Inhibitor I9" evidence="9">
    <location>
        <begin position="32"/>
        <end position="97"/>
    </location>
</feature>
<dbReference type="InterPro" id="IPR000209">
    <property type="entry name" value="Peptidase_S8/S53_dom"/>
</dbReference>
<accession>A0AAD5U0J7</accession>
<dbReference type="SUPFAM" id="SSF54897">
    <property type="entry name" value="Protease propeptides/inhibitors"/>
    <property type="match status" value="1"/>
</dbReference>
<dbReference type="PROSITE" id="PS51892">
    <property type="entry name" value="SUBTILASE"/>
    <property type="match status" value="1"/>
</dbReference>
<dbReference type="SUPFAM" id="SSF52743">
    <property type="entry name" value="Subtilisin-like"/>
    <property type="match status" value="1"/>
</dbReference>
<evidence type="ECO:0000256" key="1">
    <source>
        <dbReference type="ARBA" id="ARBA00011073"/>
    </source>
</evidence>
<evidence type="ECO:0000256" key="3">
    <source>
        <dbReference type="ARBA" id="ARBA00022801"/>
    </source>
</evidence>
<feature type="chain" id="PRO_5041948877" evidence="7">
    <location>
        <begin position="17"/>
        <end position="443"/>
    </location>
</feature>
<comment type="caution">
    <text evidence="10">The sequence shown here is derived from an EMBL/GenBank/DDBJ whole genome shotgun (WGS) entry which is preliminary data.</text>
</comment>
<dbReference type="Gene3D" id="3.40.50.200">
    <property type="entry name" value="Peptidase S8/S53 domain"/>
    <property type="match status" value="1"/>
</dbReference>
<dbReference type="InterPro" id="IPR010259">
    <property type="entry name" value="S8pro/Inhibitor_I9"/>
</dbReference>
<keyword evidence="4 5" id="KW-0720">Serine protease</keyword>
<dbReference type="Pfam" id="PF05922">
    <property type="entry name" value="Inhibitor_I9"/>
    <property type="match status" value="1"/>
</dbReference>
<feature type="active site" description="Charge relay system" evidence="5">
    <location>
        <position position="195"/>
    </location>
</feature>
<dbReference type="GO" id="GO:0004252">
    <property type="term" value="F:serine-type endopeptidase activity"/>
    <property type="evidence" value="ECO:0007669"/>
    <property type="project" value="UniProtKB-UniRule"/>
</dbReference>
<name>A0AAD5U0J7_9FUNG</name>
<feature type="domain" description="Peptidase S8/S53" evidence="8">
    <location>
        <begin position="139"/>
        <end position="400"/>
    </location>
</feature>
<dbReference type="PROSITE" id="PS00136">
    <property type="entry name" value="SUBTILASE_ASP"/>
    <property type="match status" value="1"/>
</dbReference>
<protein>
    <submittedName>
        <fullName evidence="10">Serine protease</fullName>
    </submittedName>
</protein>
<evidence type="ECO:0000256" key="6">
    <source>
        <dbReference type="RuleBase" id="RU003355"/>
    </source>
</evidence>
<evidence type="ECO:0000256" key="2">
    <source>
        <dbReference type="ARBA" id="ARBA00022670"/>
    </source>
</evidence>
<evidence type="ECO:0000259" key="8">
    <source>
        <dbReference type="Pfam" id="PF00082"/>
    </source>
</evidence>
<dbReference type="CDD" id="cd04077">
    <property type="entry name" value="Peptidases_S8_PCSK9_ProteinaseK_like"/>
    <property type="match status" value="1"/>
</dbReference>
<dbReference type="Pfam" id="PF00082">
    <property type="entry name" value="Peptidase_S8"/>
    <property type="match status" value="1"/>
</dbReference>
<feature type="active site" description="Charge relay system" evidence="5">
    <location>
        <position position="148"/>
    </location>
</feature>
<dbReference type="PRINTS" id="PR00723">
    <property type="entry name" value="SUBTILISIN"/>
</dbReference>
<dbReference type="Proteomes" id="UP001211065">
    <property type="component" value="Unassembled WGS sequence"/>
</dbReference>
<dbReference type="InterPro" id="IPR023828">
    <property type="entry name" value="Peptidase_S8_Ser-AS"/>
</dbReference>
<proteinExistence type="inferred from homology"/>
<reference evidence="10" key="1">
    <citation type="submission" date="2020-05" db="EMBL/GenBank/DDBJ databases">
        <title>Phylogenomic resolution of chytrid fungi.</title>
        <authorList>
            <person name="Stajich J.E."/>
            <person name="Amses K."/>
            <person name="Simmons R."/>
            <person name="Seto K."/>
            <person name="Myers J."/>
            <person name="Bonds A."/>
            <person name="Quandt C.A."/>
            <person name="Barry K."/>
            <person name="Liu P."/>
            <person name="Grigoriev I."/>
            <person name="Longcore J.E."/>
            <person name="James T.Y."/>
        </authorList>
    </citation>
    <scope>NUCLEOTIDE SEQUENCE</scope>
    <source>
        <strain evidence="10">JEL0476</strain>
    </source>
</reference>
<sequence>MKAVTIFLALLAAAASAPNFRSTNFAPLLSSETAEVIQDQAEFTTQSHPHKRAGHGIHHVFEIESHRGYIGTFHPHELDEIRQSPEVAYVERDSMVYALKPEVESEVERDAPWGLSRVSHREHPDRVEAHHYPYQSDAGEGVTIYIVDTGVNIEHQDFEGRASWYVINFFIMLVTYVYRGATIPQGDADVDGNGHGTHCAGTSAGKTYGIAKKAKVVAVKVLRSNGSGTMSDVVKGIEWVSKHHKQLVEEYNTKVAAGEKPKKVKSAANMSLGGGKSRALDMAVNAAVASGVHFAVAAGNDDRDACNYSPAGADKAITVGATTIDDDRAWFSNYGKCVDIFAPGHEILSAWIGSKVATNTISGTSMASPHIAGIIASYLSRPEWESLSPADFKKKLLENGTKNLIKMGIIPPWGSGKLTPNLLVYTNPPEHKDKEDDDFIIDL</sequence>
<evidence type="ECO:0000313" key="11">
    <source>
        <dbReference type="Proteomes" id="UP001211065"/>
    </source>
</evidence>
<evidence type="ECO:0000313" key="10">
    <source>
        <dbReference type="EMBL" id="KAJ3220574.1"/>
    </source>
</evidence>
<dbReference type="InterPro" id="IPR023827">
    <property type="entry name" value="Peptidase_S8_Asp-AS"/>
</dbReference>
<dbReference type="InterPro" id="IPR015500">
    <property type="entry name" value="Peptidase_S8_subtilisin-rel"/>
</dbReference>